<sequence length="127" mass="14801">MDVSFGSPSRLNILENKITQIPPQRFFNFDGETLDHSSDHFSLQDMTQKLCFDRVQGGHSNASNDVSLMISELASAYELYYLPSFPKPRSSFVRQRVLKIPFISRSNQNDKQVRRQRVLHEELRLRV</sequence>
<proteinExistence type="predicted"/>
<reference evidence="1 2" key="1">
    <citation type="journal article" date="2019" name="Sci. Rep.">
        <title>Orb-weaving spider Araneus ventricosus genome elucidates the spidroin gene catalogue.</title>
        <authorList>
            <person name="Kono N."/>
            <person name="Nakamura H."/>
            <person name="Ohtoshi R."/>
            <person name="Moran D.A.P."/>
            <person name="Shinohara A."/>
            <person name="Yoshida Y."/>
            <person name="Fujiwara M."/>
            <person name="Mori M."/>
            <person name="Tomita M."/>
            <person name="Arakawa K."/>
        </authorList>
    </citation>
    <scope>NUCLEOTIDE SEQUENCE [LARGE SCALE GENOMIC DNA]</scope>
</reference>
<dbReference type="EMBL" id="BGPR01063098">
    <property type="protein sequence ID" value="GBO38392.1"/>
    <property type="molecule type" value="Genomic_DNA"/>
</dbReference>
<dbReference type="AlphaFoldDB" id="A0A4Y2WQA2"/>
<dbReference type="Proteomes" id="UP000499080">
    <property type="component" value="Unassembled WGS sequence"/>
</dbReference>
<organism evidence="1 2">
    <name type="scientific">Araneus ventricosus</name>
    <name type="common">Orbweaver spider</name>
    <name type="synonym">Epeira ventricosa</name>
    <dbReference type="NCBI Taxonomy" id="182803"/>
    <lineage>
        <taxon>Eukaryota</taxon>
        <taxon>Metazoa</taxon>
        <taxon>Ecdysozoa</taxon>
        <taxon>Arthropoda</taxon>
        <taxon>Chelicerata</taxon>
        <taxon>Arachnida</taxon>
        <taxon>Araneae</taxon>
        <taxon>Araneomorphae</taxon>
        <taxon>Entelegynae</taxon>
        <taxon>Araneoidea</taxon>
        <taxon>Araneidae</taxon>
        <taxon>Araneus</taxon>
    </lineage>
</organism>
<protein>
    <submittedName>
        <fullName evidence="1">Uncharacterized protein</fullName>
    </submittedName>
</protein>
<evidence type="ECO:0000313" key="1">
    <source>
        <dbReference type="EMBL" id="GBO38392.1"/>
    </source>
</evidence>
<comment type="caution">
    <text evidence="1">The sequence shown here is derived from an EMBL/GenBank/DDBJ whole genome shotgun (WGS) entry which is preliminary data.</text>
</comment>
<name>A0A4Y2WQA2_ARAVE</name>
<gene>
    <name evidence="1" type="ORF">AVEN_102245_1</name>
</gene>
<keyword evidence="2" id="KW-1185">Reference proteome</keyword>
<accession>A0A4Y2WQA2</accession>
<evidence type="ECO:0000313" key="2">
    <source>
        <dbReference type="Proteomes" id="UP000499080"/>
    </source>
</evidence>